<dbReference type="GO" id="GO:0020037">
    <property type="term" value="F:heme binding"/>
    <property type="evidence" value="ECO:0007669"/>
    <property type="project" value="InterPro"/>
</dbReference>
<reference evidence="9" key="2">
    <citation type="submission" date="2020-09" db="EMBL/GenBank/DDBJ databases">
        <authorList>
            <person name="Sun Q."/>
            <person name="Zhou Y."/>
        </authorList>
    </citation>
    <scope>NUCLEOTIDE SEQUENCE</scope>
    <source>
        <strain evidence="9">CGMCC 1.12924</strain>
    </source>
</reference>
<dbReference type="Pfam" id="PF13442">
    <property type="entry name" value="Cytochrome_CBB3"/>
    <property type="match status" value="1"/>
</dbReference>
<feature type="transmembrane region" description="Helical" evidence="7">
    <location>
        <begin position="35"/>
        <end position="56"/>
    </location>
</feature>
<evidence type="ECO:0000256" key="7">
    <source>
        <dbReference type="SAM" id="Phobius"/>
    </source>
</evidence>
<feature type="region of interest" description="Disordered" evidence="6">
    <location>
        <begin position="296"/>
        <end position="321"/>
    </location>
</feature>
<keyword evidence="3 4" id="KW-0408">Iron</keyword>
<evidence type="ECO:0000256" key="3">
    <source>
        <dbReference type="ARBA" id="ARBA00023004"/>
    </source>
</evidence>
<evidence type="ECO:0000256" key="2">
    <source>
        <dbReference type="ARBA" id="ARBA00022723"/>
    </source>
</evidence>
<dbReference type="Gene3D" id="6.10.280.130">
    <property type="match status" value="1"/>
</dbReference>
<keyword evidence="5" id="KW-0175">Coiled coil</keyword>
<evidence type="ECO:0000313" key="10">
    <source>
        <dbReference type="Proteomes" id="UP000652231"/>
    </source>
</evidence>
<dbReference type="RefSeq" id="WP_188439086.1">
    <property type="nucleotide sequence ID" value="NZ_BMGK01000002.1"/>
</dbReference>
<dbReference type="InterPro" id="IPR038414">
    <property type="entry name" value="CcoP_N_sf"/>
</dbReference>
<feature type="coiled-coil region" evidence="5">
    <location>
        <begin position="156"/>
        <end position="183"/>
    </location>
</feature>
<evidence type="ECO:0000256" key="1">
    <source>
        <dbReference type="ARBA" id="ARBA00022617"/>
    </source>
</evidence>
<feature type="transmembrane region" description="Helical" evidence="7">
    <location>
        <begin position="128"/>
        <end position="145"/>
    </location>
</feature>
<dbReference type="GO" id="GO:0009055">
    <property type="term" value="F:electron transfer activity"/>
    <property type="evidence" value="ECO:0007669"/>
    <property type="project" value="InterPro"/>
</dbReference>
<protein>
    <submittedName>
        <fullName evidence="9">Cytochrome c oxidase subunit III</fullName>
    </submittedName>
</protein>
<dbReference type="Pfam" id="PF14715">
    <property type="entry name" value="FixP_N"/>
    <property type="match status" value="1"/>
</dbReference>
<sequence>MKSIAVFRILIIATLSLFLIEAISGTEGQWALMETPILILVWIAIILFMVAIEISVNSLQRILFHSLDAEAQSRYLEKEAVAEANRFAWVYTIYRKLVGKKKAKTEAEIILDHNYDGIKELDNNLPPWWLYGFYATIIFAVVYMVRYHVFDGPTQEEEYQRELAVAEKEIEEYRKTAKGLVDASTVELLTDAEDLKAGKAIFETNCVACHRADGGGGIGPNLTDDYWIAGGSLSNMYEVISEGGRPGKGMIAWKNDLKPLQIAQVASYIKTFQGTNPPDAKEAEGDLYVEKAPEKLEEAADKVEQTELTEEQLEDDVEIEQ</sequence>
<gene>
    <name evidence="9" type="primary">ccoP</name>
    <name evidence="9" type="ORF">GCM10011312_04580</name>
</gene>
<evidence type="ECO:0000313" key="9">
    <source>
        <dbReference type="EMBL" id="GGD83587.1"/>
    </source>
</evidence>
<dbReference type="Proteomes" id="UP000652231">
    <property type="component" value="Unassembled WGS sequence"/>
</dbReference>
<dbReference type="InterPro" id="IPR036909">
    <property type="entry name" value="Cyt_c-like_dom_sf"/>
</dbReference>
<keyword evidence="7" id="KW-1133">Transmembrane helix</keyword>
<evidence type="ECO:0000256" key="5">
    <source>
        <dbReference type="SAM" id="Coils"/>
    </source>
</evidence>
<dbReference type="PANTHER" id="PTHR33751:SF1">
    <property type="entry name" value="CBB3-TYPE CYTOCHROME C OXIDASE SUBUNIT FIXP"/>
    <property type="match status" value="1"/>
</dbReference>
<dbReference type="PANTHER" id="PTHR33751">
    <property type="entry name" value="CBB3-TYPE CYTOCHROME C OXIDASE SUBUNIT FIXP"/>
    <property type="match status" value="1"/>
</dbReference>
<dbReference type="InterPro" id="IPR032858">
    <property type="entry name" value="CcoP_N"/>
</dbReference>
<feature type="domain" description="Cytochrome c" evidence="8">
    <location>
        <begin position="193"/>
        <end position="273"/>
    </location>
</feature>
<keyword evidence="7" id="KW-0812">Transmembrane</keyword>
<dbReference type="EMBL" id="BMGK01000002">
    <property type="protein sequence ID" value="GGD83587.1"/>
    <property type="molecule type" value="Genomic_DNA"/>
</dbReference>
<dbReference type="InterPro" id="IPR050597">
    <property type="entry name" value="Cytochrome_c_Oxidase_Subunit"/>
</dbReference>
<keyword evidence="7" id="KW-0472">Membrane</keyword>
<feature type="compositionally biased region" description="Acidic residues" evidence="6">
    <location>
        <begin position="307"/>
        <end position="321"/>
    </location>
</feature>
<comment type="caution">
    <text evidence="9">The sequence shown here is derived from an EMBL/GenBank/DDBJ whole genome shotgun (WGS) entry which is preliminary data.</text>
</comment>
<dbReference type="PROSITE" id="PS51007">
    <property type="entry name" value="CYTC"/>
    <property type="match status" value="1"/>
</dbReference>
<keyword evidence="10" id="KW-1185">Reference proteome</keyword>
<evidence type="ECO:0000256" key="4">
    <source>
        <dbReference type="PROSITE-ProRule" id="PRU00433"/>
    </source>
</evidence>
<dbReference type="InterPro" id="IPR009056">
    <property type="entry name" value="Cyt_c-like_dom"/>
</dbReference>
<accession>A0A8J2V8B5</accession>
<reference evidence="9" key="1">
    <citation type="journal article" date="2014" name="Int. J. Syst. Evol. Microbiol.">
        <title>Complete genome sequence of Corynebacterium casei LMG S-19264T (=DSM 44701T), isolated from a smear-ripened cheese.</title>
        <authorList>
            <consortium name="US DOE Joint Genome Institute (JGI-PGF)"/>
            <person name="Walter F."/>
            <person name="Albersmeier A."/>
            <person name="Kalinowski J."/>
            <person name="Ruckert C."/>
        </authorList>
    </citation>
    <scope>NUCLEOTIDE SEQUENCE</scope>
    <source>
        <strain evidence="9">CGMCC 1.12924</strain>
    </source>
</reference>
<organism evidence="9 10">
    <name type="scientific">Planktosalinus lacus</name>
    <dbReference type="NCBI Taxonomy" id="1526573"/>
    <lineage>
        <taxon>Bacteria</taxon>
        <taxon>Pseudomonadati</taxon>
        <taxon>Bacteroidota</taxon>
        <taxon>Flavobacteriia</taxon>
        <taxon>Flavobacteriales</taxon>
        <taxon>Flavobacteriaceae</taxon>
        <taxon>Planktosalinus</taxon>
    </lineage>
</organism>
<dbReference type="AlphaFoldDB" id="A0A8J2V8B5"/>
<proteinExistence type="predicted"/>
<dbReference type="Gene3D" id="1.10.760.10">
    <property type="entry name" value="Cytochrome c-like domain"/>
    <property type="match status" value="1"/>
</dbReference>
<dbReference type="SUPFAM" id="SSF46626">
    <property type="entry name" value="Cytochrome c"/>
    <property type="match status" value="1"/>
</dbReference>
<name>A0A8J2V8B5_9FLAO</name>
<keyword evidence="1 4" id="KW-0349">Heme</keyword>
<evidence type="ECO:0000259" key="8">
    <source>
        <dbReference type="PROSITE" id="PS51007"/>
    </source>
</evidence>
<dbReference type="GO" id="GO:0046872">
    <property type="term" value="F:metal ion binding"/>
    <property type="evidence" value="ECO:0007669"/>
    <property type="project" value="UniProtKB-KW"/>
</dbReference>
<feature type="compositionally biased region" description="Basic and acidic residues" evidence="6">
    <location>
        <begin position="296"/>
        <end position="305"/>
    </location>
</feature>
<keyword evidence="2 4" id="KW-0479">Metal-binding</keyword>
<evidence type="ECO:0000256" key="6">
    <source>
        <dbReference type="SAM" id="MobiDB-lite"/>
    </source>
</evidence>